<organism evidence="2 3">
    <name type="scientific">Arabidopsis thaliana</name>
    <name type="common">Mouse-ear cress</name>
    <dbReference type="NCBI Taxonomy" id="3702"/>
    <lineage>
        <taxon>Eukaryota</taxon>
        <taxon>Viridiplantae</taxon>
        <taxon>Streptophyta</taxon>
        <taxon>Embryophyta</taxon>
        <taxon>Tracheophyta</taxon>
        <taxon>Spermatophyta</taxon>
        <taxon>Magnoliopsida</taxon>
        <taxon>eudicotyledons</taxon>
        <taxon>Gunneridae</taxon>
        <taxon>Pentapetalae</taxon>
        <taxon>rosids</taxon>
        <taxon>malvids</taxon>
        <taxon>Brassicales</taxon>
        <taxon>Brassicaceae</taxon>
        <taxon>Camelineae</taxon>
        <taxon>Arabidopsis</taxon>
    </lineage>
</organism>
<evidence type="ECO:0000313" key="3">
    <source>
        <dbReference type="Proteomes" id="UP000426265"/>
    </source>
</evidence>
<dbReference type="AlphaFoldDB" id="A0A654FCY3"/>
<feature type="transmembrane region" description="Helical" evidence="1">
    <location>
        <begin position="59"/>
        <end position="80"/>
    </location>
</feature>
<sequence>MKKMGLTCRWIASDTVFNRLSLKFNALVVVTLILLRMWGESNFIDFVNFEISKVTFREAMGLLTLMMAYFYYLGSLRWIVSELLELNDPLVRIEKRVGYDIWFLDSGLLPREPVWILLGNFMATSFSSEYSFGYSIRQVHYLLRISRLDSLEMKIQLNSAYGFFGVPLLGLNRLVVIFLVFRCCNYCDE</sequence>
<protein>
    <recommendedName>
        <fullName evidence="4">Transmembrane protein</fullName>
    </recommendedName>
</protein>
<keyword evidence="1" id="KW-1133">Transmembrane helix</keyword>
<proteinExistence type="predicted"/>
<keyword evidence="1" id="KW-0472">Membrane</keyword>
<feature type="transmembrane region" description="Helical" evidence="1">
    <location>
        <begin position="20"/>
        <end position="38"/>
    </location>
</feature>
<accession>A0A654FCY3</accession>
<dbReference type="EMBL" id="CACRSJ010000106">
    <property type="protein sequence ID" value="VYS59354.1"/>
    <property type="molecule type" value="Genomic_DNA"/>
</dbReference>
<keyword evidence="1" id="KW-0812">Transmembrane</keyword>
<dbReference type="Proteomes" id="UP000426265">
    <property type="component" value="Unassembled WGS sequence"/>
</dbReference>
<name>A0A654FCY3_ARATH</name>
<evidence type="ECO:0000256" key="1">
    <source>
        <dbReference type="SAM" id="Phobius"/>
    </source>
</evidence>
<dbReference type="ExpressionAtlas" id="A0A654FCY3">
    <property type="expression patterns" value="baseline and differential"/>
</dbReference>
<evidence type="ECO:0008006" key="4">
    <source>
        <dbReference type="Google" id="ProtNLM"/>
    </source>
</evidence>
<reference evidence="2 3" key="1">
    <citation type="submission" date="2019-11" db="EMBL/GenBank/DDBJ databases">
        <authorList>
            <person name="Jiao W.-B."/>
            <person name="Schneeberger K."/>
        </authorList>
    </citation>
    <scope>NUCLEOTIDE SEQUENCE [LARGE SCALE GENOMIC DNA]</scope>
    <source>
        <strain evidence="3">cv. An-1</strain>
    </source>
</reference>
<gene>
    <name evidence="2" type="ORF">AN1_LOCUS14795</name>
</gene>
<evidence type="ECO:0000313" key="2">
    <source>
        <dbReference type="EMBL" id="VYS59354.1"/>
    </source>
</evidence>
<feature type="transmembrane region" description="Helical" evidence="1">
    <location>
        <begin position="157"/>
        <end position="181"/>
    </location>
</feature>